<gene>
    <name evidence="6" type="primary">hdfR_1</name>
    <name evidence="6" type="ORF">NBEOAGPD_1083</name>
</gene>
<evidence type="ECO:0000256" key="3">
    <source>
        <dbReference type="ARBA" id="ARBA00023125"/>
    </source>
</evidence>
<accession>A0AA37HN88</accession>
<dbReference type="InterPro" id="IPR036390">
    <property type="entry name" value="WH_DNA-bd_sf"/>
</dbReference>
<proteinExistence type="inferred from homology"/>
<dbReference type="Gene3D" id="1.10.10.10">
    <property type="entry name" value="Winged helix-like DNA-binding domain superfamily/Winged helix DNA-binding domain"/>
    <property type="match status" value="1"/>
</dbReference>
<dbReference type="InterPro" id="IPR005119">
    <property type="entry name" value="LysR_subst-bd"/>
</dbReference>
<keyword evidence="2" id="KW-0805">Transcription regulation</keyword>
<dbReference type="SUPFAM" id="SSF53850">
    <property type="entry name" value="Periplasmic binding protein-like II"/>
    <property type="match status" value="1"/>
</dbReference>
<comment type="similarity">
    <text evidence="1">Belongs to the LysR transcriptional regulatory family.</text>
</comment>
<evidence type="ECO:0000259" key="5">
    <source>
        <dbReference type="PROSITE" id="PS50931"/>
    </source>
</evidence>
<dbReference type="InterPro" id="IPR036388">
    <property type="entry name" value="WH-like_DNA-bd_sf"/>
</dbReference>
<dbReference type="FunFam" id="1.10.10.10:FF:000001">
    <property type="entry name" value="LysR family transcriptional regulator"/>
    <property type="match status" value="1"/>
</dbReference>
<name>A0AA37HN88_9HYPH</name>
<dbReference type="InterPro" id="IPR050950">
    <property type="entry name" value="HTH-type_LysR_regulators"/>
</dbReference>
<dbReference type="Pfam" id="PF03466">
    <property type="entry name" value="LysR_substrate"/>
    <property type="match status" value="1"/>
</dbReference>
<evidence type="ECO:0000256" key="4">
    <source>
        <dbReference type="ARBA" id="ARBA00023163"/>
    </source>
</evidence>
<sequence>MQTTSLRYFLTVARTGSIAAASSQLNVAASAISRQIANLEAELDCVLFERRPRGMVPSPAGERLAQHAQHVLLRAEQVVAEIQELQGLVRGLIRIACSEGFALDLVPKVIAGFHARYPGIRFELTILPPAQVTHVVAAGEADIGVTFRRAPTPPVAVVYETEVEMVALAAPDHPLAGSAMIQLPDLAAFPLALPTRDTTIRLVFEAACHAEGIAIEPVLTSNLLSALLSFVRSTKGLALMSALSVQTPVQLGELVQIPLRARSSLLRGIQVQTMRDRRLPRAVTVFLHALIAALPASGTRPIPADQL</sequence>
<keyword evidence="7" id="KW-1185">Reference proteome</keyword>
<evidence type="ECO:0000313" key="7">
    <source>
        <dbReference type="Proteomes" id="UP001055108"/>
    </source>
</evidence>
<dbReference type="GO" id="GO:0005829">
    <property type="term" value="C:cytosol"/>
    <property type="evidence" value="ECO:0007669"/>
    <property type="project" value="TreeGrafter"/>
</dbReference>
<evidence type="ECO:0000313" key="6">
    <source>
        <dbReference type="EMBL" id="GJD77872.1"/>
    </source>
</evidence>
<evidence type="ECO:0000256" key="1">
    <source>
        <dbReference type="ARBA" id="ARBA00009437"/>
    </source>
</evidence>
<dbReference type="PROSITE" id="PS50931">
    <property type="entry name" value="HTH_LYSR"/>
    <property type="match status" value="1"/>
</dbReference>
<dbReference type="Pfam" id="PF00126">
    <property type="entry name" value="HTH_1"/>
    <property type="match status" value="1"/>
</dbReference>
<evidence type="ECO:0000256" key="2">
    <source>
        <dbReference type="ARBA" id="ARBA00023015"/>
    </source>
</evidence>
<reference evidence="6" key="2">
    <citation type="submission" date="2021-08" db="EMBL/GenBank/DDBJ databases">
        <authorList>
            <person name="Tani A."/>
            <person name="Ola A."/>
            <person name="Ogura Y."/>
            <person name="Katsura K."/>
            <person name="Hayashi T."/>
        </authorList>
    </citation>
    <scope>NUCLEOTIDE SEQUENCE</scope>
    <source>
        <strain evidence="6">NBRC 103626</strain>
    </source>
</reference>
<dbReference type="GO" id="GO:0003677">
    <property type="term" value="F:DNA binding"/>
    <property type="evidence" value="ECO:0007669"/>
    <property type="project" value="UniProtKB-KW"/>
</dbReference>
<protein>
    <submittedName>
        <fullName evidence="6">HTH-type transcriptional regulator HdfR</fullName>
    </submittedName>
</protein>
<reference evidence="6" key="1">
    <citation type="journal article" date="2016" name="Front. Microbiol.">
        <title>Genome Sequence of the Piezophilic, Mesophilic Sulfate-Reducing Bacterium Desulfovibrio indicus J2T.</title>
        <authorList>
            <person name="Cao J."/>
            <person name="Maignien L."/>
            <person name="Shao Z."/>
            <person name="Alain K."/>
            <person name="Jebbar M."/>
        </authorList>
    </citation>
    <scope>NUCLEOTIDE SEQUENCE</scope>
    <source>
        <strain evidence="6">NBRC 103626</strain>
    </source>
</reference>
<dbReference type="PANTHER" id="PTHR30419:SF8">
    <property type="entry name" value="NITROGEN ASSIMILATION TRANSCRIPTIONAL ACTIVATOR-RELATED"/>
    <property type="match status" value="1"/>
</dbReference>
<dbReference type="InterPro" id="IPR000847">
    <property type="entry name" value="LysR_HTH_N"/>
</dbReference>
<dbReference type="Gene3D" id="3.40.190.290">
    <property type="match status" value="1"/>
</dbReference>
<feature type="domain" description="HTH lysR-type" evidence="5">
    <location>
        <begin position="1"/>
        <end position="58"/>
    </location>
</feature>
<keyword evidence="3" id="KW-0238">DNA-binding</keyword>
<dbReference type="EMBL" id="BPQM01000024">
    <property type="protein sequence ID" value="GJD77872.1"/>
    <property type="molecule type" value="Genomic_DNA"/>
</dbReference>
<dbReference type="RefSeq" id="WP_238301602.1">
    <property type="nucleotide sequence ID" value="NZ_BPQM01000024.1"/>
</dbReference>
<dbReference type="PANTHER" id="PTHR30419">
    <property type="entry name" value="HTH-TYPE TRANSCRIPTIONAL REGULATOR YBHD"/>
    <property type="match status" value="1"/>
</dbReference>
<comment type="caution">
    <text evidence="6">The sequence shown here is derived from an EMBL/GenBank/DDBJ whole genome shotgun (WGS) entry which is preliminary data.</text>
</comment>
<keyword evidence="4" id="KW-0804">Transcription</keyword>
<dbReference type="GO" id="GO:0003700">
    <property type="term" value="F:DNA-binding transcription factor activity"/>
    <property type="evidence" value="ECO:0007669"/>
    <property type="project" value="InterPro"/>
</dbReference>
<organism evidence="6 7">
    <name type="scientific">Methylobacterium gregans</name>
    <dbReference type="NCBI Taxonomy" id="374424"/>
    <lineage>
        <taxon>Bacteria</taxon>
        <taxon>Pseudomonadati</taxon>
        <taxon>Pseudomonadota</taxon>
        <taxon>Alphaproteobacteria</taxon>
        <taxon>Hyphomicrobiales</taxon>
        <taxon>Methylobacteriaceae</taxon>
        <taxon>Methylobacterium</taxon>
    </lineage>
</organism>
<dbReference type="Proteomes" id="UP001055108">
    <property type="component" value="Unassembled WGS sequence"/>
</dbReference>
<dbReference type="SUPFAM" id="SSF46785">
    <property type="entry name" value="Winged helix' DNA-binding domain"/>
    <property type="match status" value="1"/>
</dbReference>
<dbReference type="AlphaFoldDB" id="A0AA37HN88"/>